<dbReference type="Pfam" id="PF24809">
    <property type="entry name" value="DUF7708"/>
    <property type="match status" value="1"/>
</dbReference>
<evidence type="ECO:0000256" key="1">
    <source>
        <dbReference type="SAM" id="Coils"/>
    </source>
</evidence>
<sequence>MEVTVPSTAEPSVGPQKVLEDAVDGFHSILTREQRDRLERIGAIRDAETVIIFTAQLDRENQLRKGRGIASRFISVLQSIQAFSTVVDTFVSANPRIAALVWGSIKFAMLVAVNYTSYFEALSSLFMSFSSYCPRFAEYQALYPASTRLQKALCDFHASIVRCCKHAVEAIQRPWQKQLANAFWQSFDQEFRPYTNEIQSLAKQVTHEIEFAKVLVERQEQKLQEMERAAASKQRSRFQRFIPAVETELDTIKKLQLQQSTRRSS</sequence>
<dbReference type="AlphaFoldDB" id="A0A084AS73"/>
<keyword evidence="4" id="KW-1185">Reference proteome</keyword>
<reference evidence="3 4" key="1">
    <citation type="journal article" date="2014" name="BMC Genomics">
        <title>Comparative genome sequencing reveals chemotype-specific gene clusters in the toxigenic black mold Stachybotrys.</title>
        <authorList>
            <person name="Semeiks J."/>
            <person name="Borek D."/>
            <person name="Otwinowski Z."/>
            <person name="Grishin N.V."/>
        </authorList>
    </citation>
    <scope>NUCLEOTIDE SEQUENCE [LARGE SCALE GENOMIC DNA]</scope>
    <source>
        <strain evidence="4">CBS 109288 / IBT 7711</strain>
    </source>
</reference>
<dbReference type="HOGENOM" id="CLU_1120176_0_0_1"/>
<accession>A0A084AS73</accession>
<evidence type="ECO:0000313" key="4">
    <source>
        <dbReference type="Proteomes" id="UP000028045"/>
    </source>
</evidence>
<gene>
    <name evidence="3" type="ORF">S7711_08340</name>
</gene>
<name>A0A084AS73_STACB</name>
<keyword evidence="1" id="KW-0175">Coiled coil</keyword>
<evidence type="ECO:0000259" key="2">
    <source>
        <dbReference type="Pfam" id="PF24809"/>
    </source>
</evidence>
<organism evidence="3 4">
    <name type="scientific">Stachybotrys chartarum (strain CBS 109288 / IBT 7711)</name>
    <name type="common">Toxic black mold</name>
    <name type="synonym">Stilbospora chartarum</name>
    <dbReference type="NCBI Taxonomy" id="1280523"/>
    <lineage>
        <taxon>Eukaryota</taxon>
        <taxon>Fungi</taxon>
        <taxon>Dikarya</taxon>
        <taxon>Ascomycota</taxon>
        <taxon>Pezizomycotina</taxon>
        <taxon>Sordariomycetes</taxon>
        <taxon>Hypocreomycetidae</taxon>
        <taxon>Hypocreales</taxon>
        <taxon>Stachybotryaceae</taxon>
        <taxon>Stachybotrys</taxon>
    </lineage>
</organism>
<feature type="domain" description="DUF7708" evidence="2">
    <location>
        <begin position="77"/>
        <end position="211"/>
    </location>
</feature>
<dbReference type="EMBL" id="KL648588">
    <property type="protein sequence ID" value="KEY68152.1"/>
    <property type="molecule type" value="Genomic_DNA"/>
</dbReference>
<dbReference type="InterPro" id="IPR056125">
    <property type="entry name" value="DUF7708"/>
</dbReference>
<protein>
    <recommendedName>
        <fullName evidence="2">DUF7708 domain-containing protein</fullName>
    </recommendedName>
</protein>
<dbReference type="Proteomes" id="UP000028045">
    <property type="component" value="Unassembled WGS sequence"/>
</dbReference>
<feature type="coiled-coil region" evidence="1">
    <location>
        <begin position="202"/>
        <end position="236"/>
    </location>
</feature>
<proteinExistence type="predicted"/>
<evidence type="ECO:0000313" key="3">
    <source>
        <dbReference type="EMBL" id="KEY68152.1"/>
    </source>
</evidence>
<dbReference type="OrthoDB" id="7464126at2759"/>